<accession>A0A532UY07</accession>
<gene>
    <name evidence="1" type="ORF">CEE37_11190</name>
</gene>
<evidence type="ECO:0000313" key="2">
    <source>
        <dbReference type="Proteomes" id="UP000319619"/>
    </source>
</evidence>
<sequence length="65" mass="7148">MAKAQTFGEKVAKAQLKQQKTCPVCGAALSYVKVIDPVQLPGGQFRFRPRMEKICKCSNTELMGS</sequence>
<proteinExistence type="predicted"/>
<dbReference type="EMBL" id="NJBN01000007">
    <property type="protein sequence ID" value="TKJ39834.1"/>
    <property type="molecule type" value="Genomic_DNA"/>
</dbReference>
<organism evidence="1 2">
    <name type="scientific">candidate division LCP-89 bacterium B3_LCP</name>
    <dbReference type="NCBI Taxonomy" id="2012998"/>
    <lineage>
        <taxon>Bacteria</taxon>
        <taxon>Pseudomonadati</taxon>
        <taxon>Bacteria division LCP-89</taxon>
    </lineage>
</organism>
<comment type="caution">
    <text evidence="1">The sequence shown here is derived from an EMBL/GenBank/DDBJ whole genome shotgun (WGS) entry which is preliminary data.</text>
</comment>
<evidence type="ECO:0000313" key="1">
    <source>
        <dbReference type="EMBL" id="TKJ39834.1"/>
    </source>
</evidence>
<name>A0A532UY07_UNCL8</name>
<reference evidence="1 2" key="1">
    <citation type="submission" date="2017-06" db="EMBL/GenBank/DDBJ databases">
        <title>Novel microbial phyla capable of carbon fixation and sulfur reduction in deep-sea sediments.</title>
        <authorList>
            <person name="Huang J."/>
            <person name="Baker B."/>
            <person name="Wang Y."/>
        </authorList>
    </citation>
    <scope>NUCLEOTIDE SEQUENCE [LARGE SCALE GENOMIC DNA]</scope>
    <source>
        <strain evidence="1">B3_LCP</strain>
    </source>
</reference>
<dbReference type="Proteomes" id="UP000319619">
    <property type="component" value="Unassembled WGS sequence"/>
</dbReference>
<dbReference type="AlphaFoldDB" id="A0A532UY07"/>
<protein>
    <submittedName>
        <fullName evidence="1">Uncharacterized protein</fullName>
    </submittedName>
</protein>